<keyword evidence="1" id="KW-1133">Transmembrane helix</keyword>
<feature type="transmembrane region" description="Helical" evidence="1">
    <location>
        <begin position="82"/>
        <end position="100"/>
    </location>
</feature>
<dbReference type="VEuPathDB" id="FungiDB:ASPWEDRAFT_326591"/>
<keyword evidence="3" id="KW-1185">Reference proteome</keyword>
<proteinExistence type="predicted"/>
<dbReference type="EMBL" id="KV878210">
    <property type="protein sequence ID" value="OJJ38515.1"/>
    <property type="molecule type" value="Genomic_DNA"/>
</dbReference>
<dbReference type="GeneID" id="63749548"/>
<name>A0A1L9RUB4_ASPWE</name>
<sequence length="106" mass="12084">MDQVRCHDNSFLPPVFLFHYFDCFPFESTLLYFTCLTPPIFLIGFLFFYIPALIPCPFLSLYIVSFPFLILFFGHGTTHVPIPYIRMFSAILASCCGGFLSGDSMA</sequence>
<accession>A0A1L9RUB4</accession>
<evidence type="ECO:0000256" key="1">
    <source>
        <dbReference type="SAM" id="Phobius"/>
    </source>
</evidence>
<feature type="transmembrane region" description="Helical" evidence="1">
    <location>
        <begin position="57"/>
        <end position="76"/>
    </location>
</feature>
<evidence type="ECO:0000313" key="3">
    <source>
        <dbReference type="Proteomes" id="UP000184383"/>
    </source>
</evidence>
<dbReference type="AlphaFoldDB" id="A0A1L9RUB4"/>
<dbReference type="RefSeq" id="XP_040692191.1">
    <property type="nucleotide sequence ID" value="XM_040833700.1"/>
</dbReference>
<evidence type="ECO:0000313" key="2">
    <source>
        <dbReference type="EMBL" id="OJJ38515.1"/>
    </source>
</evidence>
<organism evidence="2 3">
    <name type="scientific">Aspergillus wentii DTO 134E9</name>
    <dbReference type="NCBI Taxonomy" id="1073089"/>
    <lineage>
        <taxon>Eukaryota</taxon>
        <taxon>Fungi</taxon>
        <taxon>Dikarya</taxon>
        <taxon>Ascomycota</taxon>
        <taxon>Pezizomycotina</taxon>
        <taxon>Eurotiomycetes</taxon>
        <taxon>Eurotiomycetidae</taxon>
        <taxon>Eurotiales</taxon>
        <taxon>Aspergillaceae</taxon>
        <taxon>Aspergillus</taxon>
        <taxon>Aspergillus subgen. Cremei</taxon>
    </lineage>
</organism>
<feature type="transmembrane region" description="Helical" evidence="1">
    <location>
        <begin position="30"/>
        <end position="50"/>
    </location>
</feature>
<protein>
    <submittedName>
        <fullName evidence="2">Uncharacterized protein</fullName>
    </submittedName>
</protein>
<keyword evidence="1" id="KW-0472">Membrane</keyword>
<gene>
    <name evidence="2" type="ORF">ASPWEDRAFT_326591</name>
</gene>
<dbReference type="Proteomes" id="UP000184383">
    <property type="component" value="Unassembled WGS sequence"/>
</dbReference>
<reference evidence="3" key="1">
    <citation type="journal article" date="2017" name="Genome Biol.">
        <title>Comparative genomics reveals high biological diversity and specific adaptations in the industrially and medically important fungal genus Aspergillus.</title>
        <authorList>
            <person name="de Vries R.P."/>
            <person name="Riley R."/>
            <person name="Wiebenga A."/>
            <person name="Aguilar-Osorio G."/>
            <person name="Amillis S."/>
            <person name="Uchima C.A."/>
            <person name="Anderluh G."/>
            <person name="Asadollahi M."/>
            <person name="Askin M."/>
            <person name="Barry K."/>
            <person name="Battaglia E."/>
            <person name="Bayram O."/>
            <person name="Benocci T."/>
            <person name="Braus-Stromeyer S.A."/>
            <person name="Caldana C."/>
            <person name="Canovas D."/>
            <person name="Cerqueira G.C."/>
            <person name="Chen F."/>
            <person name="Chen W."/>
            <person name="Choi C."/>
            <person name="Clum A."/>
            <person name="Dos Santos R.A."/>
            <person name="Damasio A.R."/>
            <person name="Diallinas G."/>
            <person name="Emri T."/>
            <person name="Fekete E."/>
            <person name="Flipphi M."/>
            <person name="Freyberg S."/>
            <person name="Gallo A."/>
            <person name="Gournas C."/>
            <person name="Habgood R."/>
            <person name="Hainaut M."/>
            <person name="Harispe M.L."/>
            <person name="Henrissat B."/>
            <person name="Hilden K.S."/>
            <person name="Hope R."/>
            <person name="Hossain A."/>
            <person name="Karabika E."/>
            <person name="Karaffa L."/>
            <person name="Karanyi Z."/>
            <person name="Krasevec N."/>
            <person name="Kuo A."/>
            <person name="Kusch H."/>
            <person name="LaButti K."/>
            <person name="Lagendijk E.L."/>
            <person name="Lapidus A."/>
            <person name="Levasseur A."/>
            <person name="Lindquist E."/>
            <person name="Lipzen A."/>
            <person name="Logrieco A.F."/>
            <person name="MacCabe A."/>
            <person name="Maekelae M.R."/>
            <person name="Malavazi I."/>
            <person name="Melin P."/>
            <person name="Meyer V."/>
            <person name="Mielnichuk N."/>
            <person name="Miskei M."/>
            <person name="Molnar A.P."/>
            <person name="Mule G."/>
            <person name="Ngan C.Y."/>
            <person name="Orejas M."/>
            <person name="Orosz E."/>
            <person name="Ouedraogo J.P."/>
            <person name="Overkamp K.M."/>
            <person name="Park H.-S."/>
            <person name="Perrone G."/>
            <person name="Piumi F."/>
            <person name="Punt P.J."/>
            <person name="Ram A.F."/>
            <person name="Ramon A."/>
            <person name="Rauscher S."/>
            <person name="Record E."/>
            <person name="Riano-Pachon D.M."/>
            <person name="Robert V."/>
            <person name="Roehrig J."/>
            <person name="Ruller R."/>
            <person name="Salamov A."/>
            <person name="Salih N.S."/>
            <person name="Samson R.A."/>
            <person name="Sandor E."/>
            <person name="Sanguinetti M."/>
            <person name="Schuetze T."/>
            <person name="Sepcic K."/>
            <person name="Shelest E."/>
            <person name="Sherlock G."/>
            <person name="Sophianopoulou V."/>
            <person name="Squina F.M."/>
            <person name="Sun H."/>
            <person name="Susca A."/>
            <person name="Todd R.B."/>
            <person name="Tsang A."/>
            <person name="Unkles S.E."/>
            <person name="van de Wiele N."/>
            <person name="van Rossen-Uffink D."/>
            <person name="Oliveira J.V."/>
            <person name="Vesth T.C."/>
            <person name="Visser J."/>
            <person name="Yu J.-H."/>
            <person name="Zhou M."/>
            <person name="Andersen M.R."/>
            <person name="Archer D.B."/>
            <person name="Baker S.E."/>
            <person name="Benoit I."/>
            <person name="Brakhage A.A."/>
            <person name="Braus G.H."/>
            <person name="Fischer R."/>
            <person name="Frisvad J.C."/>
            <person name="Goldman G.H."/>
            <person name="Houbraken J."/>
            <person name="Oakley B."/>
            <person name="Pocsi I."/>
            <person name="Scazzocchio C."/>
            <person name="Seiboth B."/>
            <person name="vanKuyk P.A."/>
            <person name="Wortman J."/>
            <person name="Dyer P.S."/>
            <person name="Grigoriev I.V."/>
        </authorList>
    </citation>
    <scope>NUCLEOTIDE SEQUENCE [LARGE SCALE GENOMIC DNA]</scope>
    <source>
        <strain evidence="3">DTO 134E9</strain>
    </source>
</reference>
<keyword evidence="1" id="KW-0812">Transmembrane</keyword>